<dbReference type="InterPro" id="IPR011075">
    <property type="entry name" value="TetR_C"/>
</dbReference>
<evidence type="ECO:0000256" key="1">
    <source>
        <dbReference type="ARBA" id="ARBA00023015"/>
    </source>
</evidence>
<evidence type="ECO:0000256" key="2">
    <source>
        <dbReference type="ARBA" id="ARBA00023125"/>
    </source>
</evidence>
<name>A0A3M4LPG4_PSECI</name>
<dbReference type="OrthoDB" id="270177at2"/>
<dbReference type="PANTHER" id="PTHR47506:SF1">
    <property type="entry name" value="HTH-TYPE TRANSCRIPTIONAL REGULATOR YJDC"/>
    <property type="match status" value="1"/>
</dbReference>
<dbReference type="Gene3D" id="1.10.10.60">
    <property type="entry name" value="Homeodomain-like"/>
    <property type="match status" value="1"/>
</dbReference>
<dbReference type="InterPro" id="IPR001647">
    <property type="entry name" value="HTH_TetR"/>
</dbReference>
<dbReference type="InterPro" id="IPR036271">
    <property type="entry name" value="Tet_transcr_reg_TetR-rel_C_sf"/>
</dbReference>
<evidence type="ECO:0000313" key="7">
    <source>
        <dbReference type="Proteomes" id="UP000277236"/>
    </source>
</evidence>
<dbReference type="SUPFAM" id="SSF48498">
    <property type="entry name" value="Tetracyclin repressor-like, C-terminal domain"/>
    <property type="match status" value="1"/>
</dbReference>
<dbReference type="EMBL" id="RBRE01000069">
    <property type="protein sequence ID" value="RMQ43346.1"/>
    <property type="molecule type" value="Genomic_DNA"/>
</dbReference>
<dbReference type="PROSITE" id="PS01081">
    <property type="entry name" value="HTH_TETR_1"/>
    <property type="match status" value="1"/>
</dbReference>
<feature type="DNA-binding region" description="H-T-H motif" evidence="4">
    <location>
        <begin position="37"/>
        <end position="56"/>
    </location>
</feature>
<keyword evidence="1" id="KW-0805">Transcription regulation</keyword>
<evidence type="ECO:0000259" key="5">
    <source>
        <dbReference type="PROSITE" id="PS50977"/>
    </source>
</evidence>
<keyword evidence="2 4" id="KW-0238">DNA-binding</keyword>
<evidence type="ECO:0000313" key="6">
    <source>
        <dbReference type="EMBL" id="RMQ43346.1"/>
    </source>
</evidence>
<protein>
    <submittedName>
        <fullName evidence="6">TetR family transcriptional regulator</fullName>
    </submittedName>
</protein>
<evidence type="ECO:0000256" key="3">
    <source>
        <dbReference type="ARBA" id="ARBA00023163"/>
    </source>
</evidence>
<dbReference type="Proteomes" id="UP000277236">
    <property type="component" value="Unassembled WGS sequence"/>
</dbReference>
<sequence>MKTVEPKKSGRPLSFDRDAVLEKAMLAFWEHGYESTSMAELTKAMGVTAPSIYAAFGDKKQLFLEAVDRYLNAGLASRKVLDSQATAREQVLNSLRHAVTLFTADTTPAGCLLATAAISCSQAAADVREHLAAIRQGMEAGLVEMIEAGIQSGELPPKTDASALAGFFMATTQGLATLARDGADQKKLLQIVDLSMAVWPVSAVDCAAVAN</sequence>
<dbReference type="RefSeq" id="WP_122317233.1">
    <property type="nucleotide sequence ID" value="NZ_RBRE01000069.1"/>
</dbReference>
<dbReference type="SUPFAM" id="SSF46689">
    <property type="entry name" value="Homeodomain-like"/>
    <property type="match status" value="1"/>
</dbReference>
<dbReference type="PROSITE" id="PS50977">
    <property type="entry name" value="HTH_TETR_2"/>
    <property type="match status" value="1"/>
</dbReference>
<organism evidence="6 7">
    <name type="scientific">Pseudomonas cichorii</name>
    <dbReference type="NCBI Taxonomy" id="36746"/>
    <lineage>
        <taxon>Bacteria</taxon>
        <taxon>Pseudomonadati</taxon>
        <taxon>Pseudomonadota</taxon>
        <taxon>Gammaproteobacteria</taxon>
        <taxon>Pseudomonadales</taxon>
        <taxon>Pseudomonadaceae</taxon>
        <taxon>Pseudomonas</taxon>
    </lineage>
</organism>
<comment type="caution">
    <text evidence="6">The sequence shown here is derived from an EMBL/GenBank/DDBJ whole genome shotgun (WGS) entry which is preliminary data.</text>
</comment>
<dbReference type="InterPro" id="IPR023772">
    <property type="entry name" value="DNA-bd_HTH_TetR-type_CS"/>
</dbReference>
<dbReference type="AlphaFoldDB" id="A0A3M4LPG4"/>
<dbReference type="Gene3D" id="1.10.357.10">
    <property type="entry name" value="Tetracycline Repressor, domain 2"/>
    <property type="match status" value="1"/>
</dbReference>
<reference evidence="6 7" key="1">
    <citation type="submission" date="2018-08" db="EMBL/GenBank/DDBJ databases">
        <title>Recombination of ecologically and evolutionarily significant loci maintains genetic cohesion in the Pseudomonas syringae species complex.</title>
        <authorList>
            <person name="Dillon M."/>
            <person name="Thakur S."/>
            <person name="Almeida R.N.D."/>
            <person name="Weir B.S."/>
            <person name="Guttman D.S."/>
        </authorList>
    </citation>
    <scope>NUCLEOTIDE SEQUENCE [LARGE SCALE GENOMIC DNA]</scope>
    <source>
        <strain evidence="6 7">ICMP 3353</strain>
    </source>
</reference>
<dbReference type="GO" id="GO:0003677">
    <property type="term" value="F:DNA binding"/>
    <property type="evidence" value="ECO:0007669"/>
    <property type="project" value="UniProtKB-UniRule"/>
</dbReference>
<dbReference type="InterPro" id="IPR009057">
    <property type="entry name" value="Homeodomain-like_sf"/>
</dbReference>
<proteinExistence type="predicted"/>
<keyword evidence="3" id="KW-0804">Transcription</keyword>
<evidence type="ECO:0000256" key="4">
    <source>
        <dbReference type="PROSITE-ProRule" id="PRU00335"/>
    </source>
</evidence>
<gene>
    <name evidence="6" type="ORF">ALQ04_01161</name>
</gene>
<dbReference type="PANTHER" id="PTHR47506">
    <property type="entry name" value="TRANSCRIPTIONAL REGULATORY PROTEIN"/>
    <property type="match status" value="1"/>
</dbReference>
<feature type="domain" description="HTH tetR-type" evidence="5">
    <location>
        <begin position="14"/>
        <end position="74"/>
    </location>
</feature>
<accession>A0A3M4LPG4</accession>
<dbReference type="Pfam" id="PF16925">
    <property type="entry name" value="TetR_C_13"/>
    <property type="match status" value="1"/>
</dbReference>
<dbReference type="Pfam" id="PF00440">
    <property type="entry name" value="TetR_N"/>
    <property type="match status" value="1"/>
</dbReference>